<dbReference type="Proteomes" id="UP001054837">
    <property type="component" value="Unassembled WGS sequence"/>
</dbReference>
<accession>A0AAV4UWG2</accession>
<name>A0AAV4UWG2_9ARAC</name>
<reference evidence="1 2" key="1">
    <citation type="submission" date="2021-06" db="EMBL/GenBank/DDBJ databases">
        <title>Caerostris darwini draft genome.</title>
        <authorList>
            <person name="Kono N."/>
            <person name="Arakawa K."/>
        </authorList>
    </citation>
    <scope>NUCLEOTIDE SEQUENCE [LARGE SCALE GENOMIC DNA]</scope>
</reference>
<gene>
    <name evidence="1" type="ORF">CDAR_93231</name>
</gene>
<comment type="caution">
    <text evidence="1">The sequence shown here is derived from an EMBL/GenBank/DDBJ whole genome shotgun (WGS) entry which is preliminary data.</text>
</comment>
<dbReference type="EMBL" id="BPLQ01012053">
    <property type="protein sequence ID" value="GIY62124.1"/>
    <property type="molecule type" value="Genomic_DNA"/>
</dbReference>
<sequence length="173" mass="19856">MNVKHYSPWQTKEANEIHFNNRSTHTRGLILLKKPGKAIAQPKLRWITKYGSERWMRLSAEENKCKWHFNYYLLSVPSHSGPSVSCHHLELGNDVGEAVPPQFNGHHRICGVSTFEAKRVPPRVLEFLNWNILTQNPESKSSSKLTCLYGKIERYIYKSENTSLSSNSSRTGS</sequence>
<dbReference type="AlphaFoldDB" id="A0AAV4UWG2"/>
<protein>
    <submittedName>
        <fullName evidence="1">Uncharacterized protein</fullName>
    </submittedName>
</protein>
<proteinExistence type="predicted"/>
<evidence type="ECO:0000313" key="2">
    <source>
        <dbReference type="Proteomes" id="UP001054837"/>
    </source>
</evidence>
<organism evidence="1 2">
    <name type="scientific">Caerostris darwini</name>
    <dbReference type="NCBI Taxonomy" id="1538125"/>
    <lineage>
        <taxon>Eukaryota</taxon>
        <taxon>Metazoa</taxon>
        <taxon>Ecdysozoa</taxon>
        <taxon>Arthropoda</taxon>
        <taxon>Chelicerata</taxon>
        <taxon>Arachnida</taxon>
        <taxon>Araneae</taxon>
        <taxon>Araneomorphae</taxon>
        <taxon>Entelegynae</taxon>
        <taxon>Araneoidea</taxon>
        <taxon>Araneidae</taxon>
        <taxon>Caerostris</taxon>
    </lineage>
</organism>
<keyword evidence="2" id="KW-1185">Reference proteome</keyword>
<evidence type="ECO:0000313" key="1">
    <source>
        <dbReference type="EMBL" id="GIY62124.1"/>
    </source>
</evidence>